<accession>A0A259U2Z6</accession>
<keyword evidence="2" id="KW-0813">Transport</keyword>
<dbReference type="Pfam" id="PF13715">
    <property type="entry name" value="CarbopepD_reg_2"/>
    <property type="match status" value="1"/>
</dbReference>
<dbReference type="InterPro" id="IPR000531">
    <property type="entry name" value="Beta-barrel_TonB"/>
</dbReference>
<organism evidence="13 14">
    <name type="scientific">Rubricoccus marinus</name>
    <dbReference type="NCBI Taxonomy" id="716817"/>
    <lineage>
        <taxon>Bacteria</taxon>
        <taxon>Pseudomonadati</taxon>
        <taxon>Rhodothermota</taxon>
        <taxon>Rhodothermia</taxon>
        <taxon>Rhodothermales</taxon>
        <taxon>Rubricoccaceae</taxon>
        <taxon>Rubricoccus</taxon>
    </lineage>
</organism>
<dbReference type="GO" id="GO:0015344">
    <property type="term" value="F:siderophore uptake transmembrane transporter activity"/>
    <property type="evidence" value="ECO:0007669"/>
    <property type="project" value="TreeGrafter"/>
</dbReference>
<dbReference type="Proteomes" id="UP000216446">
    <property type="component" value="Unassembled WGS sequence"/>
</dbReference>
<evidence type="ECO:0000256" key="9">
    <source>
        <dbReference type="SAM" id="MobiDB-lite"/>
    </source>
</evidence>
<evidence type="ECO:0000256" key="7">
    <source>
        <dbReference type="ARBA" id="ARBA00023237"/>
    </source>
</evidence>
<dbReference type="InterPro" id="IPR012910">
    <property type="entry name" value="Plug_dom"/>
</dbReference>
<proteinExistence type="inferred from homology"/>
<dbReference type="GO" id="GO:0044718">
    <property type="term" value="P:siderophore transmembrane transport"/>
    <property type="evidence" value="ECO:0007669"/>
    <property type="project" value="TreeGrafter"/>
</dbReference>
<evidence type="ECO:0000256" key="10">
    <source>
        <dbReference type="SAM" id="SignalP"/>
    </source>
</evidence>
<keyword evidence="14" id="KW-1185">Reference proteome</keyword>
<evidence type="ECO:0000256" key="5">
    <source>
        <dbReference type="ARBA" id="ARBA00023077"/>
    </source>
</evidence>
<feature type="domain" description="TonB-dependent receptor-like beta-barrel" evidence="11">
    <location>
        <begin position="368"/>
        <end position="765"/>
    </location>
</feature>
<feature type="domain" description="TonB-dependent receptor plug" evidence="12">
    <location>
        <begin position="143"/>
        <end position="242"/>
    </location>
</feature>
<feature type="signal peptide" evidence="10">
    <location>
        <begin position="1"/>
        <end position="31"/>
    </location>
</feature>
<dbReference type="SUPFAM" id="SSF56935">
    <property type="entry name" value="Porins"/>
    <property type="match status" value="1"/>
</dbReference>
<protein>
    <recommendedName>
        <fullName evidence="15">TonB-dependent receptor</fullName>
    </recommendedName>
</protein>
<keyword evidence="3" id="KW-1134">Transmembrane beta strand</keyword>
<dbReference type="Pfam" id="PF07715">
    <property type="entry name" value="Plug"/>
    <property type="match status" value="1"/>
</dbReference>
<dbReference type="InterPro" id="IPR037066">
    <property type="entry name" value="Plug_dom_sf"/>
</dbReference>
<dbReference type="Gene3D" id="2.40.170.20">
    <property type="entry name" value="TonB-dependent receptor, beta-barrel domain"/>
    <property type="match status" value="1"/>
</dbReference>
<evidence type="ECO:0008006" key="15">
    <source>
        <dbReference type="Google" id="ProtNLM"/>
    </source>
</evidence>
<dbReference type="InterPro" id="IPR036942">
    <property type="entry name" value="Beta-barrel_TonB_sf"/>
</dbReference>
<evidence type="ECO:0000259" key="11">
    <source>
        <dbReference type="Pfam" id="PF00593"/>
    </source>
</evidence>
<dbReference type="PANTHER" id="PTHR30069">
    <property type="entry name" value="TONB-DEPENDENT OUTER MEMBRANE RECEPTOR"/>
    <property type="match status" value="1"/>
</dbReference>
<name>A0A259U2Z6_9BACT</name>
<dbReference type="InterPro" id="IPR008969">
    <property type="entry name" value="CarboxyPept-like_regulatory"/>
</dbReference>
<feature type="chain" id="PRO_5012039824" description="TonB-dependent receptor" evidence="10">
    <location>
        <begin position="32"/>
        <end position="797"/>
    </location>
</feature>
<dbReference type="Gene3D" id="2.60.40.1120">
    <property type="entry name" value="Carboxypeptidase-like, regulatory domain"/>
    <property type="match status" value="1"/>
</dbReference>
<evidence type="ECO:0000256" key="1">
    <source>
        <dbReference type="ARBA" id="ARBA00004571"/>
    </source>
</evidence>
<evidence type="ECO:0000313" key="14">
    <source>
        <dbReference type="Proteomes" id="UP000216446"/>
    </source>
</evidence>
<comment type="subcellular location">
    <subcellularLocation>
        <location evidence="1">Cell outer membrane</location>
        <topology evidence="1">Multi-pass membrane protein</topology>
    </subcellularLocation>
</comment>
<dbReference type="InParanoid" id="A0A259U2Z6"/>
<keyword evidence="7" id="KW-0998">Cell outer membrane</keyword>
<evidence type="ECO:0000256" key="8">
    <source>
        <dbReference type="RuleBase" id="RU003357"/>
    </source>
</evidence>
<evidence type="ECO:0000313" key="13">
    <source>
        <dbReference type="EMBL" id="OZC04361.1"/>
    </source>
</evidence>
<evidence type="ECO:0000256" key="3">
    <source>
        <dbReference type="ARBA" id="ARBA00022452"/>
    </source>
</evidence>
<dbReference type="InterPro" id="IPR039426">
    <property type="entry name" value="TonB-dep_rcpt-like"/>
</dbReference>
<evidence type="ECO:0000256" key="2">
    <source>
        <dbReference type="ARBA" id="ARBA00022448"/>
    </source>
</evidence>
<evidence type="ECO:0000259" key="12">
    <source>
        <dbReference type="Pfam" id="PF07715"/>
    </source>
</evidence>
<dbReference type="SUPFAM" id="SSF49464">
    <property type="entry name" value="Carboxypeptidase regulatory domain-like"/>
    <property type="match status" value="1"/>
</dbReference>
<gene>
    <name evidence="13" type="ORF">BSZ36_16070</name>
</gene>
<evidence type="ECO:0000256" key="6">
    <source>
        <dbReference type="ARBA" id="ARBA00023136"/>
    </source>
</evidence>
<comment type="caution">
    <text evidence="13">The sequence shown here is derived from an EMBL/GenBank/DDBJ whole genome shotgun (WGS) entry which is preliminary data.</text>
</comment>
<dbReference type="AlphaFoldDB" id="A0A259U2Z6"/>
<keyword evidence="6 8" id="KW-0472">Membrane</keyword>
<dbReference type="EMBL" id="MQWB01000001">
    <property type="protein sequence ID" value="OZC04361.1"/>
    <property type="molecule type" value="Genomic_DNA"/>
</dbReference>
<keyword evidence="5 8" id="KW-0798">TonB box</keyword>
<sequence length="797" mass="85023">MLLTTWGRAHRSASFWTFSLALVLLAVPASAQQTGTPQPGAALSGTVTDAASGEPLPGATVRLPALDRGAATDPDGRFRLLGLPRDTATVVVSFVGYREVSRTVDLRSGDATLDVSLSDDAALLGEVVVSVSAAQEALGRDTRAVGVLDGVELDDLRGQTLGETLANLNGVTTLSTGPTISKPVVRGLHSDRIVILENGVRQEGQQWGGEHAPEIDPFSASRIQVIKGAAGVEFGAGAIGGVVRLDDEDLPSTPGVGGHVSLQAFSNSGQGAGSLELDGAPEALPGFAWRLQGSARRAGDARSPDFVIRNSAFAEASGHLTLGYTKGPLEIDGHLRRFATELGIYKGSHFGNARNLEEIIARGGPDPDWDYAFSYDIEAPKQVVTHDVASLHGHTTFGDGHHIDAQYAVQNNRRQEFDAHRPYSDSLAALGARPSFDLSLLTQSLDLKVEPNLSDRARLSIGVQGRTQLNENSASGSLVPNYRAFDAGLFAHGSYIASGALSFDAGVRLDARTQRAYPYDRTLREYGDVRRTFVGGAAVAGGLLSLGERWSVAANVGSAWRPPNISELYSFGVHHGTAQFEIGDPDLGVERSLDVSTTLRHESDWASGEVSAYVNHIYGYVYALERPEPTVTIRGTFPTFETTHTDARLAGIDATVEVRPLAWLDLGAKTSLLRADNLDLGGPLYGVPSNRVGGHVRMTAERLFGARGVFAEIDVEHVARQTRVQTGAFLAAPYPPAYTLTGLRVGGTLPWGATPLRVQLRVDNLFDVRYRDALSRFRYFVDEPGLGASLRVSIPLG</sequence>
<dbReference type="Gene3D" id="2.170.130.10">
    <property type="entry name" value="TonB-dependent receptor, plug domain"/>
    <property type="match status" value="1"/>
</dbReference>
<dbReference type="Pfam" id="PF00593">
    <property type="entry name" value="TonB_dep_Rec_b-barrel"/>
    <property type="match status" value="1"/>
</dbReference>
<reference evidence="13 14" key="1">
    <citation type="submission" date="2016-11" db="EMBL/GenBank/DDBJ databases">
        <title>Study of marine rhodopsin-containing bacteria.</title>
        <authorList>
            <person name="Yoshizawa S."/>
            <person name="Kumagai Y."/>
            <person name="Kogure K."/>
        </authorList>
    </citation>
    <scope>NUCLEOTIDE SEQUENCE [LARGE SCALE GENOMIC DNA]</scope>
    <source>
        <strain evidence="13 14">SG-29</strain>
    </source>
</reference>
<comment type="similarity">
    <text evidence="8">Belongs to the TonB-dependent receptor family.</text>
</comment>
<keyword evidence="4" id="KW-0812">Transmembrane</keyword>
<dbReference type="GO" id="GO:0009279">
    <property type="term" value="C:cell outer membrane"/>
    <property type="evidence" value="ECO:0007669"/>
    <property type="project" value="UniProtKB-SubCell"/>
</dbReference>
<keyword evidence="10" id="KW-0732">Signal</keyword>
<dbReference type="PANTHER" id="PTHR30069:SF40">
    <property type="entry name" value="TONB-DEPENDENT RECEPTOR NMB0964-RELATED"/>
    <property type="match status" value="1"/>
</dbReference>
<evidence type="ECO:0000256" key="4">
    <source>
        <dbReference type="ARBA" id="ARBA00022692"/>
    </source>
</evidence>
<feature type="region of interest" description="Disordered" evidence="9">
    <location>
        <begin position="34"/>
        <end position="68"/>
    </location>
</feature>
<dbReference type="RefSeq" id="WP_179271227.1">
    <property type="nucleotide sequence ID" value="NZ_MQWB01000001.1"/>
</dbReference>